<name>A0ACB8XDD3_ARCLA</name>
<sequence length="368" mass="40882">MGPILTSHINLYVIWYGNWNPNHQSTIRDFLYSLSSSSSVSPSVFDWWQTIRLYTDQTGSNITKSISLSLEFTDSKYSHRKSLTRLSIQSVIKNSIHALHKPLPLNFNNGLYLVLTSPDVQVGNSGTQCPGFCAYPFAWPKYSGTPTGNNDIMGAPNGDPGTEGMISVIAHELAEVSTDPFVNGWYAGNEPSFPTEIADLCIGVYGSGAGGGFVGQVYKDKKGNAYNLNGAKGRREQRWVSVLAENEGGSPYWSDMKVGLMLNGVRGRSPYWSDGERGFMVLLWWGEAEDGQQEMMEACKEVAGKENDDMPETIPNADACRCYAMYPLSPSLLGYDDDYYYKREMKNMPPITSFSKQEHRKKVSEIAV</sequence>
<proteinExistence type="predicted"/>
<keyword evidence="2" id="KW-1185">Reference proteome</keyword>
<protein>
    <submittedName>
        <fullName evidence="1">Uncharacterized protein</fullName>
    </submittedName>
</protein>
<evidence type="ECO:0000313" key="1">
    <source>
        <dbReference type="EMBL" id="KAI3664937.1"/>
    </source>
</evidence>
<organism evidence="1 2">
    <name type="scientific">Arctium lappa</name>
    <name type="common">Greater burdock</name>
    <name type="synonym">Lappa major</name>
    <dbReference type="NCBI Taxonomy" id="4217"/>
    <lineage>
        <taxon>Eukaryota</taxon>
        <taxon>Viridiplantae</taxon>
        <taxon>Streptophyta</taxon>
        <taxon>Embryophyta</taxon>
        <taxon>Tracheophyta</taxon>
        <taxon>Spermatophyta</taxon>
        <taxon>Magnoliopsida</taxon>
        <taxon>eudicotyledons</taxon>
        <taxon>Gunneridae</taxon>
        <taxon>Pentapetalae</taxon>
        <taxon>asterids</taxon>
        <taxon>campanulids</taxon>
        <taxon>Asterales</taxon>
        <taxon>Asteraceae</taxon>
        <taxon>Carduoideae</taxon>
        <taxon>Cardueae</taxon>
        <taxon>Arctiinae</taxon>
        <taxon>Arctium</taxon>
    </lineage>
</organism>
<gene>
    <name evidence="1" type="ORF">L6452_43550</name>
</gene>
<reference evidence="1 2" key="2">
    <citation type="journal article" date="2022" name="Mol. Ecol. Resour.">
        <title>The genomes of chicory, endive, great burdock and yacon provide insights into Asteraceae paleo-polyploidization history and plant inulin production.</title>
        <authorList>
            <person name="Fan W."/>
            <person name="Wang S."/>
            <person name="Wang H."/>
            <person name="Wang A."/>
            <person name="Jiang F."/>
            <person name="Liu H."/>
            <person name="Zhao H."/>
            <person name="Xu D."/>
            <person name="Zhang Y."/>
        </authorList>
    </citation>
    <scope>NUCLEOTIDE SEQUENCE [LARGE SCALE GENOMIC DNA]</scope>
    <source>
        <strain evidence="2">cv. Niubang</strain>
    </source>
</reference>
<accession>A0ACB8XDD3</accession>
<dbReference type="EMBL" id="CM042064">
    <property type="protein sequence ID" value="KAI3664937.1"/>
    <property type="molecule type" value="Genomic_DNA"/>
</dbReference>
<reference evidence="2" key="1">
    <citation type="journal article" date="2022" name="Mol. Ecol. Resour.">
        <title>The genomes of chicory, endive, great burdock and yacon provide insights into Asteraceae palaeo-polyploidization history and plant inulin production.</title>
        <authorList>
            <person name="Fan W."/>
            <person name="Wang S."/>
            <person name="Wang H."/>
            <person name="Wang A."/>
            <person name="Jiang F."/>
            <person name="Liu H."/>
            <person name="Zhao H."/>
            <person name="Xu D."/>
            <person name="Zhang Y."/>
        </authorList>
    </citation>
    <scope>NUCLEOTIDE SEQUENCE [LARGE SCALE GENOMIC DNA]</scope>
    <source>
        <strain evidence="2">cv. Niubang</strain>
    </source>
</reference>
<evidence type="ECO:0000313" key="2">
    <source>
        <dbReference type="Proteomes" id="UP001055879"/>
    </source>
</evidence>
<dbReference type="Proteomes" id="UP001055879">
    <property type="component" value="Linkage Group LG18"/>
</dbReference>
<comment type="caution">
    <text evidence="1">The sequence shown here is derived from an EMBL/GenBank/DDBJ whole genome shotgun (WGS) entry which is preliminary data.</text>
</comment>